<sequence length="169" mass="19249">MSKWIIVSDNHTEQGVLFDIINQHEHVDVAIHLGDSEFAYDDSELSHFYRVKGNTDFYPEFPNEQTIKINGINAFLTHGHLYQVNRTRIPLAEQAKTADCKLAFYGHTHVAKHEAINGVHVINPGSISQSRSNIEETYAELLIDDTSLDATLNFRNRNHEIISSENFTI</sequence>
<dbReference type="InterPro" id="IPR000979">
    <property type="entry name" value="Phosphodiesterase_MJ0936/Vps29"/>
</dbReference>
<evidence type="ECO:0000259" key="3">
    <source>
        <dbReference type="Pfam" id="PF12850"/>
    </source>
</evidence>
<dbReference type="AlphaFoldDB" id="A0A0M2P2R3"/>
<dbReference type="PANTHER" id="PTHR11124">
    <property type="entry name" value="VACUOLAR SORTING PROTEIN VPS29"/>
    <property type="match status" value="1"/>
</dbReference>
<reference evidence="4 5" key="1">
    <citation type="submission" date="2015-03" db="EMBL/GenBank/DDBJ databases">
        <title>Genome Assembly of Staphylococcus cohnii subsp. cohnii strain G22B2.</title>
        <authorList>
            <person name="Nair G."/>
            <person name="Kaur G."/>
            <person name="Khatri I."/>
            <person name="Singh N.K."/>
            <person name="Sathyabama S."/>
            <person name="Maurya S.K."/>
            <person name="Subramanian S."/>
            <person name="Agrewala J.N."/>
            <person name="Mayilraj S."/>
        </authorList>
    </citation>
    <scope>NUCLEOTIDE SEQUENCE [LARGE SCALE GENOMIC DNA]</scope>
    <source>
        <strain evidence="4 5">G22B2</strain>
    </source>
</reference>
<evidence type="ECO:0000313" key="4">
    <source>
        <dbReference type="EMBL" id="KKI64505.1"/>
    </source>
</evidence>
<dbReference type="Pfam" id="PF12850">
    <property type="entry name" value="Metallophos_2"/>
    <property type="match status" value="1"/>
</dbReference>
<dbReference type="EC" id="3.1.4.-" evidence="2"/>
<dbReference type="InterPro" id="IPR029052">
    <property type="entry name" value="Metallo-depent_PP-like"/>
</dbReference>
<organism evidence="4 5">
    <name type="scientific">Staphylococcus cohnii subsp. cohnii</name>
    <dbReference type="NCBI Taxonomy" id="74704"/>
    <lineage>
        <taxon>Bacteria</taxon>
        <taxon>Bacillati</taxon>
        <taxon>Bacillota</taxon>
        <taxon>Bacilli</taxon>
        <taxon>Bacillales</taxon>
        <taxon>Staphylococcaceae</taxon>
        <taxon>Staphylococcus</taxon>
        <taxon>Staphylococcus cohnii species complex</taxon>
    </lineage>
</organism>
<dbReference type="GO" id="GO:0046872">
    <property type="term" value="F:metal ion binding"/>
    <property type="evidence" value="ECO:0007669"/>
    <property type="project" value="UniProtKB-KW"/>
</dbReference>
<dbReference type="GeneID" id="58097837"/>
<dbReference type="PATRIC" id="fig|74704.6.peg.2557"/>
<evidence type="ECO:0000256" key="2">
    <source>
        <dbReference type="RuleBase" id="RU362039"/>
    </source>
</evidence>
<dbReference type="InterPro" id="IPR024654">
    <property type="entry name" value="Calcineurin-like_PHP_lpxH"/>
</dbReference>
<accession>A0A0M2P2R3</accession>
<dbReference type="Proteomes" id="UP000034455">
    <property type="component" value="Unassembled WGS sequence"/>
</dbReference>
<dbReference type="RefSeq" id="WP_019469300.1">
    <property type="nucleotide sequence ID" value="NZ_BKAS01000004.1"/>
</dbReference>
<name>A0A0M2P2R3_STACC</name>
<evidence type="ECO:0000313" key="5">
    <source>
        <dbReference type="Proteomes" id="UP000034455"/>
    </source>
</evidence>
<feature type="domain" description="Calcineurin-like phosphoesterase" evidence="3">
    <location>
        <begin position="5"/>
        <end position="144"/>
    </location>
</feature>
<dbReference type="SUPFAM" id="SSF56300">
    <property type="entry name" value="Metallo-dependent phosphatases"/>
    <property type="match status" value="1"/>
</dbReference>
<comment type="similarity">
    <text evidence="1 2">Belongs to the metallophosphoesterase superfamily. YfcE family.</text>
</comment>
<dbReference type="Gene3D" id="3.60.21.10">
    <property type="match status" value="1"/>
</dbReference>
<dbReference type="GO" id="GO:0016787">
    <property type="term" value="F:hydrolase activity"/>
    <property type="evidence" value="ECO:0007669"/>
    <property type="project" value="UniProtKB-UniRule"/>
</dbReference>
<dbReference type="NCBIfam" id="TIGR00040">
    <property type="entry name" value="yfcE"/>
    <property type="match status" value="1"/>
</dbReference>
<dbReference type="EMBL" id="LAKJ01000008">
    <property type="protein sequence ID" value="KKI64505.1"/>
    <property type="molecule type" value="Genomic_DNA"/>
</dbReference>
<gene>
    <name evidence="4" type="ORF">UF66_2457</name>
</gene>
<proteinExistence type="inferred from homology"/>
<protein>
    <recommendedName>
        <fullName evidence="2">Phosphoesterase</fullName>
        <ecNumber evidence="2">3.1.4.-</ecNumber>
    </recommendedName>
</protein>
<comment type="cofactor">
    <cofactor evidence="2">
        <name>a divalent metal cation</name>
        <dbReference type="ChEBI" id="CHEBI:60240"/>
    </cofactor>
</comment>
<comment type="caution">
    <text evidence="4">The sequence shown here is derived from an EMBL/GenBank/DDBJ whole genome shotgun (WGS) entry which is preliminary data.</text>
</comment>
<evidence type="ECO:0000256" key="1">
    <source>
        <dbReference type="ARBA" id="ARBA00008950"/>
    </source>
</evidence>
<keyword evidence="2" id="KW-0479">Metal-binding</keyword>